<keyword evidence="2" id="KW-0472">Membrane</keyword>
<dbReference type="RefSeq" id="WP_007570932.1">
    <property type="nucleotide sequence ID" value="NZ_DS981505.1"/>
</dbReference>
<dbReference type="OrthoDB" id="1044679at2"/>
<dbReference type="InterPro" id="IPR045957">
    <property type="entry name" value="DUF6377"/>
</dbReference>
<gene>
    <name evidence="4" type="ORF">BACCOP_03510</name>
</gene>
<dbReference type="Proteomes" id="UP000003146">
    <property type="component" value="Unassembled WGS sequence"/>
</dbReference>
<dbReference type="HOGENOM" id="CLU_037195_0_0_10"/>
<evidence type="ECO:0000256" key="2">
    <source>
        <dbReference type="SAM" id="Phobius"/>
    </source>
</evidence>
<evidence type="ECO:0000259" key="3">
    <source>
        <dbReference type="Pfam" id="PF19904"/>
    </source>
</evidence>
<proteinExistence type="predicted"/>
<dbReference type="STRING" id="470145.BACCOP_03510"/>
<feature type="transmembrane region" description="Helical" evidence="2">
    <location>
        <begin position="333"/>
        <end position="352"/>
    </location>
</feature>
<evidence type="ECO:0000256" key="1">
    <source>
        <dbReference type="SAM" id="Coils"/>
    </source>
</evidence>
<reference evidence="4 5" key="2">
    <citation type="submission" date="2008-04" db="EMBL/GenBank/DDBJ databases">
        <authorList>
            <person name="Fulton L."/>
            <person name="Clifton S."/>
            <person name="Fulton B."/>
            <person name="Xu J."/>
            <person name="Minx P."/>
            <person name="Pepin K.H."/>
            <person name="Johnson M."/>
            <person name="Thiruvilangam P."/>
            <person name="Bhonagiri V."/>
            <person name="Nash W.E."/>
            <person name="Mardis E.R."/>
            <person name="Wilson R.K."/>
        </authorList>
    </citation>
    <scope>NUCLEOTIDE SEQUENCE [LARGE SCALE GENOMIC DNA]</scope>
    <source>
        <strain evidence="4 5">DSM 17136</strain>
    </source>
</reference>
<dbReference type="AlphaFoldDB" id="B3JNJ7"/>
<comment type="caution">
    <text evidence="4">The sequence shown here is derived from an EMBL/GenBank/DDBJ whole genome shotgun (WGS) entry which is preliminary data.</text>
</comment>
<accession>B3JNJ7</accession>
<name>B3JNJ7_9BACT</name>
<sequence>MRKHILFWLLVNWIGWIYAESVEKEIPQLLATLDSILVQTGELASQKELKIAQLKKKLSNAANLEEEFWINKMLYDESFVFNADSAMKYVDRNIQIATELKKKDWQDEWLINRSFMFAATGLLKEAGEVLEKVDSTSLSDGLKLSYYYQRSYLYSHLGQYMGDQKQVNNKYYNEFENANKHMLALVRPKDPLYWWCVASCNELSPEDSLFSALENVVLSSHHNTRLDAMNAYGLSNMYKRLGDKEKTMIYLIYSAMADLRVCNRDIASLQELSSLLYDAGDIDRAYAYMNYCLKAALLYPNRVRIINISTELDKIYANYQQRDIRWRNSLQNYLYVVTFFSIILVLALIGLYRQTKKLRKSRTELDSANHSLNQHVVELSQMHKQLALANQELQNLNELLRSANQKLQESNDVKEEYIGHVFSICSNYISKLDEYRKNINRKLKTGQFEEARQLTDNSSLTQNELKDFYANFDAIFLRVYPDFVADLNSLLRPEEQILLKDASELNTEVRIYALVRLGINDSVKIADFLHCSPQTVYNHRLRMRNKAIIPKDKFAEAVRLLGRGGK</sequence>
<keyword evidence="2" id="KW-0812">Transmembrane</keyword>
<reference evidence="4 5" key="1">
    <citation type="submission" date="2008-04" db="EMBL/GenBank/DDBJ databases">
        <title>Draft genome sequence of Bacteroides coprocola (DSM 17136).</title>
        <authorList>
            <person name="Sudarsanam P."/>
            <person name="Ley R."/>
            <person name="Guruge J."/>
            <person name="Turnbaugh P.J."/>
            <person name="Mahowald M."/>
            <person name="Liep D."/>
            <person name="Gordon J."/>
        </authorList>
    </citation>
    <scope>NUCLEOTIDE SEQUENCE [LARGE SCALE GENOMIC DNA]</scope>
    <source>
        <strain evidence="4 5">DSM 17136</strain>
    </source>
</reference>
<dbReference type="EMBL" id="ABIY02000118">
    <property type="protein sequence ID" value="EDU99412.1"/>
    <property type="molecule type" value="Genomic_DNA"/>
</dbReference>
<evidence type="ECO:0000313" key="4">
    <source>
        <dbReference type="EMBL" id="EDU99412.1"/>
    </source>
</evidence>
<feature type="coiled-coil region" evidence="1">
    <location>
        <begin position="379"/>
        <end position="416"/>
    </location>
</feature>
<protein>
    <recommendedName>
        <fullName evidence="3">DUF6377 domain-containing protein</fullName>
    </recommendedName>
</protein>
<keyword evidence="2" id="KW-1133">Transmembrane helix</keyword>
<organism evidence="4 5">
    <name type="scientific">Phocaeicola coprocola DSM 17136</name>
    <dbReference type="NCBI Taxonomy" id="470145"/>
    <lineage>
        <taxon>Bacteria</taxon>
        <taxon>Pseudomonadati</taxon>
        <taxon>Bacteroidota</taxon>
        <taxon>Bacteroidia</taxon>
        <taxon>Bacteroidales</taxon>
        <taxon>Bacteroidaceae</taxon>
        <taxon>Phocaeicola</taxon>
    </lineage>
</organism>
<keyword evidence="1" id="KW-0175">Coiled coil</keyword>
<dbReference type="eggNOG" id="COG4735">
    <property type="taxonomic scope" value="Bacteria"/>
</dbReference>
<dbReference type="Pfam" id="PF19904">
    <property type="entry name" value="DUF6377"/>
    <property type="match status" value="1"/>
</dbReference>
<feature type="domain" description="DUF6377" evidence="3">
    <location>
        <begin position="258"/>
        <end position="526"/>
    </location>
</feature>
<evidence type="ECO:0000313" key="5">
    <source>
        <dbReference type="Proteomes" id="UP000003146"/>
    </source>
</evidence>